<accession>E7GAN3</accession>
<keyword evidence="14" id="KW-1185">Reference proteome</keyword>
<evidence type="ECO:0000256" key="1">
    <source>
        <dbReference type="ARBA" id="ARBA00005165"/>
    </source>
</evidence>
<dbReference type="InterPro" id="IPR022998">
    <property type="entry name" value="ThiamineP_synth_TenI"/>
</dbReference>
<dbReference type="HAMAP" id="MF_00097">
    <property type="entry name" value="TMP_synthase"/>
    <property type="match status" value="1"/>
</dbReference>
<sequence>MKKDKQAIRKAMQLYLVTDRYWLGKHTLCEDVEKAVQAGVTCVQLREKKLNNHEFIREAGYLKYLCIKYAIPFIINDNVDVMLAVDADGVHVGQSDMKAHNVRQLIGENKILGVSVQSVEQALEAQGAGADYLGVGAVFHTGTKKDAVDVDIQTLKDICNAVQIPVVAIGGIGYQNILELKDSGIAGVAVISAILAQKDIHKATQCLKEICQGLFND</sequence>
<organism evidence="13 14">
    <name type="scientific">Coprobacillus cateniformis</name>
    <dbReference type="NCBI Taxonomy" id="100884"/>
    <lineage>
        <taxon>Bacteria</taxon>
        <taxon>Bacillati</taxon>
        <taxon>Bacillota</taxon>
        <taxon>Erysipelotrichia</taxon>
        <taxon>Erysipelotrichales</taxon>
        <taxon>Coprobacillaceae</taxon>
        <taxon>Coprobacillus</taxon>
    </lineage>
</organism>
<keyword evidence="4 9" id="KW-0460">Magnesium</keyword>
<feature type="binding site" evidence="9">
    <location>
        <begin position="191"/>
        <end position="192"/>
    </location>
    <ligand>
        <name>2-[(2R,5Z)-2-carboxy-4-methylthiazol-5(2H)-ylidene]ethyl phosphate</name>
        <dbReference type="ChEBI" id="CHEBI:62899"/>
    </ligand>
</feature>
<dbReference type="GO" id="GO:0009229">
    <property type="term" value="P:thiamine diphosphate biosynthetic process"/>
    <property type="evidence" value="ECO:0007669"/>
    <property type="project" value="UniProtKB-UniRule"/>
</dbReference>
<keyword evidence="2 9" id="KW-0808">Transferase</keyword>
<dbReference type="GO" id="GO:0004789">
    <property type="term" value="F:thiamine-phosphate diphosphorylase activity"/>
    <property type="evidence" value="ECO:0007669"/>
    <property type="project" value="UniProtKB-UniRule"/>
</dbReference>
<dbReference type="FunFam" id="3.20.20.70:FF:000096">
    <property type="entry name" value="Thiamine-phosphate synthase"/>
    <property type="match status" value="1"/>
</dbReference>
<dbReference type="UniPathway" id="UPA00060">
    <property type="reaction ID" value="UER00141"/>
</dbReference>
<dbReference type="OrthoDB" id="9812206at2"/>
<gene>
    <name evidence="9" type="primary">thiE</name>
    <name evidence="13" type="ORF">HMPREF9488_01823</name>
</gene>
<evidence type="ECO:0000256" key="2">
    <source>
        <dbReference type="ARBA" id="ARBA00022679"/>
    </source>
</evidence>
<feature type="binding site" evidence="9">
    <location>
        <position position="144"/>
    </location>
    <ligand>
        <name>4-amino-2-methyl-5-(diphosphooxymethyl)pyrimidine</name>
        <dbReference type="ChEBI" id="CHEBI:57841"/>
    </ligand>
</feature>
<dbReference type="GO" id="GO:0005737">
    <property type="term" value="C:cytoplasm"/>
    <property type="evidence" value="ECO:0007669"/>
    <property type="project" value="TreeGrafter"/>
</dbReference>
<comment type="caution">
    <text evidence="13">The sequence shown here is derived from an EMBL/GenBank/DDBJ whole genome shotgun (WGS) entry which is preliminary data.</text>
</comment>
<feature type="binding site" evidence="9">
    <location>
        <position position="77"/>
    </location>
    <ligand>
        <name>Mg(2+)</name>
        <dbReference type="ChEBI" id="CHEBI:18420"/>
    </ligand>
</feature>
<name>E7GAN3_9FIRM</name>
<feature type="binding site" evidence="9">
    <location>
        <position position="171"/>
    </location>
    <ligand>
        <name>2-[(2R,5Z)-2-carboxy-4-methylthiazol-5(2H)-ylidene]ethyl phosphate</name>
        <dbReference type="ChEBI" id="CHEBI:62899"/>
    </ligand>
</feature>
<keyword evidence="3 9" id="KW-0479">Metal-binding</keyword>
<evidence type="ECO:0000256" key="11">
    <source>
        <dbReference type="RuleBase" id="RU004253"/>
    </source>
</evidence>
<evidence type="ECO:0000256" key="8">
    <source>
        <dbReference type="ARBA" id="ARBA00047883"/>
    </source>
</evidence>
<dbReference type="GeneID" id="78229774"/>
<dbReference type="eggNOG" id="COG0352">
    <property type="taxonomic scope" value="Bacteria"/>
</dbReference>
<dbReference type="STRING" id="100884.GCA_000269565_01919"/>
<evidence type="ECO:0000313" key="13">
    <source>
        <dbReference type="EMBL" id="EFW04934.1"/>
    </source>
</evidence>
<comment type="function">
    <text evidence="9">Condenses 4-methyl-5-(beta-hydroxyethyl)thiazole monophosphate (THZ-P) and 2-methyl-4-amino-5-hydroxymethyl pyrimidine pyrophosphate (HMP-PP) to form thiamine monophosphate (TMP).</text>
</comment>
<dbReference type="Pfam" id="PF02581">
    <property type="entry name" value="TMP-TENI"/>
    <property type="match status" value="1"/>
</dbReference>
<feature type="binding site" evidence="9">
    <location>
        <position position="76"/>
    </location>
    <ligand>
        <name>4-amino-2-methyl-5-(diphosphooxymethyl)pyrimidine</name>
        <dbReference type="ChEBI" id="CHEBI:57841"/>
    </ligand>
</feature>
<dbReference type="PANTHER" id="PTHR20857">
    <property type="entry name" value="THIAMINE-PHOSPHATE PYROPHOSPHORYLASE"/>
    <property type="match status" value="1"/>
</dbReference>
<reference evidence="13 14" key="1">
    <citation type="submission" date="2010-12" db="EMBL/GenBank/DDBJ databases">
        <title>The Genome Sequence of Coprobacillus sp. strain 29_1.</title>
        <authorList>
            <consortium name="The Broad Institute Genome Sequencing Platform"/>
            <person name="Earl A."/>
            <person name="Ward D."/>
            <person name="Feldgarden M."/>
            <person name="Gevers D."/>
            <person name="Daigneault M."/>
            <person name="Sibley C.D."/>
            <person name="White A."/>
            <person name="Strauss J."/>
            <person name="Allen-Vercoe E."/>
            <person name="Young S.K."/>
            <person name="Zeng Q."/>
            <person name="Gargeya S."/>
            <person name="Fitzgerald M."/>
            <person name="Haas B."/>
            <person name="Abouelleil A."/>
            <person name="Alvarado L."/>
            <person name="Arachchi H.M."/>
            <person name="Berlin A."/>
            <person name="Brown A."/>
            <person name="Chapman S.B."/>
            <person name="Chen Z."/>
            <person name="Dunbar C."/>
            <person name="Freedman E."/>
            <person name="Gearin G."/>
            <person name="Gellesch M."/>
            <person name="Goldberg J."/>
            <person name="Griggs A."/>
            <person name="Gujja S."/>
            <person name="Heilman E."/>
            <person name="Heiman D."/>
            <person name="Howarth C."/>
            <person name="Larson L."/>
            <person name="Lui A."/>
            <person name="MacDonald P.J.P."/>
            <person name="Mehta T."/>
            <person name="Montmayeur A."/>
            <person name="Murphy C."/>
            <person name="Neiman D."/>
            <person name="Pearson M."/>
            <person name="Priest M."/>
            <person name="Roberts A."/>
            <person name="Saif S."/>
            <person name="Shea T."/>
            <person name="Shenoy N."/>
            <person name="Sisk P."/>
            <person name="Stolte C."/>
            <person name="Sykes S."/>
            <person name="White J."/>
            <person name="Yandava C."/>
            <person name="Nusbaum C."/>
            <person name="Birren B."/>
        </authorList>
    </citation>
    <scope>NUCLEOTIDE SEQUENCE [LARGE SCALE GENOMIC DNA]</scope>
    <source>
        <strain evidence="13 14">29_1</strain>
    </source>
</reference>
<comment type="catalytic activity">
    <reaction evidence="8 9 10">
        <text>2-[(2R,5Z)-2-carboxy-4-methylthiazol-5(2H)-ylidene]ethyl phosphate + 4-amino-2-methyl-5-(diphosphooxymethyl)pyrimidine + 2 H(+) = thiamine phosphate + CO2 + diphosphate</text>
        <dbReference type="Rhea" id="RHEA:47844"/>
        <dbReference type="ChEBI" id="CHEBI:15378"/>
        <dbReference type="ChEBI" id="CHEBI:16526"/>
        <dbReference type="ChEBI" id="CHEBI:33019"/>
        <dbReference type="ChEBI" id="CHEBI:37575"/>
        <dbReference type="ChEBI" id="CHEBI:57841"/>
        <dbReference type="ChEBI" id="CHEBI:62899"/>
        <dbReference type="EC" id="2.5.1.3"/>
    </reaction>
</comment>
<keyword evidence="5 9" id="KW-0784">Thiamine biosynthesis</keyword>
<comment type="catalytic activity">
    <reaction evidence="7 9 10">
        <text>2-(2-carboxy-4-methylthiazol-5-yl)ethyl phosphate + 4-amino-2-methyl-5-(diphosphooxymethyl)pyrimidine + 2 H(+) = thiamine phosphate + CO2 + diphosphate</text>
        <dbReference type="Rhea" id="RHEA:47848"/>
        <dbReference type="ChEBI" id="CHEBI:15378"/>
        <dbReference type="ChEBI" id="CHEBI:16526"/>
        <dbReference type="ChEBI" id="CHEBI:33019"/>
        <dbReference type="ChEBI" id="CHEBI:37575"/>
        <dbReference type="ChEBI" id="CHEBI:57841"/>
        <dbReference type="ChEBI" id="CHEBI:62890"/>
        <dbReference type="EC" id="2.5.1.3"/>
    </reaction>
</comment>
<comment type="similarity">
    <text evidence="9 10">Belongs to the thiamine-phosphate synthase family.</text>
</comment>
<dbReference type="Proteomes" id="UP000003157">
    <property type="component" value="Unassembled WGS sequence"/>
</dbReference>
<dbReference type="NCBIfam" id="TIGR00693">
    <property type="entry name" value="thiE"/>
    <property type="match status" value="1"/>
</dbReference>
<evidence type="ECO:0000256" key="9">
    <source>
        <dbReference type="HAMAP-Rule" id="MF_00097"/>
    </source>
</evidence>
<protein>
    <recommendedName>
        <fullName evidence="9">Thiamine-phosphate synthase</fullName>
        <shortName evidence="9">TP synthase</shortName>
        <shortName evidence="9">TPS</shortName>
        <ecNumber evidence="9">2.5.1.3</ecNumber>
    </recommendedName>
    <alternativeName>
        <fullName evidence="9">Thiamine-phosphate pyrophosphorylase</fullName>
        <shortName evidence="9">TMP pyrophosphorylase</shortName>
        <shortName evidence="9">TMP-PPase</shortName>
    </alternativeName>
</protein>
<evidence type="ECO:0000313" key="14">
    <source>
        <dbReference type="Proteomes" id="UP000003157"/>
    </source>
</evidence>
<comment type="cofactor">
    <cofactor evidence="9">
        <name>Mg(2+)</name>
        <dbReference type="ChEBI" id="CHEBI:18420"/>
    </cofactor>
    <text evidence="9">Binds 1 Mg(2+) ion per subunit.</text>
</comment>
<evidence type="ECO:0000256" key="10">
    <source>
        <dbReference type="RuleBase" id="RU003826"/>
    </source>
</evidence>
<dbReference type="EC" id="2.5.1.3" evidence="9"/>
<dbReference type="AlphaFoldDB" id="E7GAN3"/>
<feature type="domain" description="Thiamine phosphate synthase/TenI" evidence="12">
    <location>
        <begin position="14"/>
        <end position="194"/>
    </location>
</feature>
<feature type="binding site" evidence="9">
    <location>
        <begin position="141"/>
        <end position="143"/>
    </location>
    <ligand>
        <name>2-[(2R,5Z)-2-carboxy-4-methylthiazol-5(2H)-ylidene]ethyl phosphate</name>
        <dbReference type="ChEBI" id="CHEBI:62899"/>
    </ligand>
</feature>
<feature type="binding site" evidence="9">
    <location>
        <position position="115"/>
    </location>
    <ligand>
        <name>4-amino-2-methyl-5-(diphosphooxymethyl)pyrimidine</name>
        <dbReference type="ChEBI" id="CHEBI:57841"/>
    </ligand>
</feature>
<evidence type="ECO:0000259" key="12">
    <source>
        <dbReference type="Pfam" id="PF02581"/>
    </source>
</evidence>
<dbReference type="EMBL" id="ADKX01000032">
    <property type="protein sequence ID" value="EFW04934.1"/>
    <property type="molecule type" value="Genomic_DNA"/>
</dbReference>
<evidence type="ECO:0000256" key="4">
    <source>
        <dbReference type="ARBA" id="ARBA00022842"/>
    </source>
</evidence>
<dbReference type="HOGENOM" id="CLU_018272_3_2_9"/>
<comment type="catalytic activity">
    <reaction evidence="6 9 10">
        <text>4-methyl-5-(2-phosphooxyethyl)-thiazole + 4-amino-2-methyl-5-(diphosphooxymethyl)pyrimidine + H(+) = thiamine phosphate + diphosphate</text>
        <dbReference type="Rhea" id="RHEA:22328"/>
        <dbReference type="ChEBI" id="CHEBI:15378"/>
        <dbReference type="ChEBI" id="CHEBI:33019"/>
        <dbReference type="ChEBI" id="CHEBI:37575"/>
        <dbReference type="ChEBI" id="CHEBI:57841"/>
        <dbReference type="ChEBI" id="CHEBI:58296"/>
        <dbReference type="EC" id="2.5.1.3"/>
    </reaction>
</comment>
<dbReference type="GO" id="GO:0009228">
    <property type="term" value="P:thiamine biosynthetic process"/>
    <property type="evidence" value="ECO:0007669"/>
    <property type="project" value="UniProtKB-KW"/>
</dbReference>
<dbReference type="PANTHER" id="PTHR20857:SF23">
    <property type="entry name" value="THIAMINE BIOSYNTHETIC BIFUNCTIONAL ENZYME"/>
    <property type="match status" value="1"/>
</dbReference>
<dbReference type="GO" id="GO:0000287">
    <property type="term" value="F:magnesium ion binding"/>
    <property type="evidence" value="ECO:0007669"/>
    <property type="project" value="UniProtKB-UniRule"/>
</dbReference>
<evidence type="ECO:0000256" key="3">
    <source>
        <dbReference type="ARBA" id="ARBA00022723"/>
    </source>
</evidence>
<dbReference type="SUPFAM" id="SSF51391">
    <property type="entry name" value="Thiamin phosphate synthase"/>
    <property type="match status" value="1"/>
</dbReference>
<evidence type="ECO:0000256" key="5">
    <source>
        <dbReference type="ARBA" id="ARBA00022977"/>
    </source>
</evidence>
<feature type="binding site" evidence="9">
    <location>
        <begin position="44"/>
        <end position="48"/>
    </location>
    <ligand>
        <name>4-amino-2-methyl-5-(diphosphooxymethyl)pyrimidine</name>
        <dbReference type="ChEBI" id="CHEBI:57841"/>
    </ligand>
</feature>
<proteinExistence type="inferred from homology"/>
<dbReference type="InterPro" id="IPR036206">
    <property type="entry name" value="ThiamineP_synth_sf"/>
</dbReference>
<dbReference type="Gene3D" id="3.20.20.70">
    <property type="entry name" value="Aldolase class I"/>
    <property type="match status" value="1"/>
</dbReference>
<dbReference type="CDD" id="cd00564">
    <property type="entry name" value="TMP_TenI"/>
    <property type="match status" value="1"/>
</dbReference>
<dbReference type="InterPro" id="IPR034291">
    <property type="entry name" value="TMP_synthase"/>
</dbReference>
<feature type="binding site" evidence="9">
    <location>
        <position position="96"/>
    </location>
    <ligand>
        <name>Mg(2+)</name>
        <dbReference type="ChEBI" id="CHEBI:18420"/>
    </ligand>
</feature>
<dbReference type="InterPro" id="IPR013785">
    <property type="entry name" value="Aldolase_TIM"/>
</dbReference>
<dbReference type="RefSeq" id="WP_008788925.1">
    <property type="nucleotide sequence ID" value="NZ_AKCB01000001.1"/>
</dbReference>
<evidence type="ECO:0000256" key="6">
    <source>
        <dbReference type="ARBA" id="ARBA00047334"/>
    </source>
</evidence>
<comment type="pathway">
    <text evidence="1 9 11">Cofactor biosynthesis; thiamine diphosphate biosynthesis; thiamine phosphate from 4-amino-2-methyl-5-diphosphomethylpyrimidine and 4-methyl-5-(2-phosphoethyl)-thiazole: step 1/1.</text>
</comment>
<evidence type="ECO:0000256" key="7">
    <source>
        <dbReference type="ARBA" id="ARBA00047851"/>
    </source>
</evidence>